<name>A0A061D010_BABBI</name>
<dbReference type="RefSeq" id="XP_012766367.1">
    <property type="nucleotide sequence ID" value="XM_012910913.1"/>
</dbReference>
<accession>A0A061D010</accession>
<proteinExistence type="predicted"/>
<dbReference type="EMBL" id="LK391707">
    <property type="protein sequence ID" value="CDR94181.1"/>
    <property type="molecule type" value="Genomic_DNA"/>
</dbReference>
<evidence type="ECO:0000313" key="2">
    <source>
        <dbReference type="EMBL" id="CDR94181.1"/>
    </source>
</evidence>
<evidence type="ECO:0000313" key="3">
    <source>
        <dbReference type="Proteomes" id="UP000033188"/>
    </source>
</evidence>
<sequence length="326" mass="37290">MERTESEDSSSTLYKVMVNRKIVEKVQMNMNTSAAPSLIAHSGAACSNRAPADCDESHEIERLRKENQLLEQKYQDTFEALDKVRQTALEASERALSREFRIAFLEKALHGCEVSLNEAKDALHEHDKGMQKVKRETQKELGVLQSQVERLNAMVVEKDARILELINDLTRHRNTVNELTQRKSDLLKQLKDMCEKLNTVVWETNQREKLLNNVESELRKREMERQAAFLSEVTRSKRLMVGIKVKENMLNQIISTKNKKISELEKHVQKLLAKISRINGVFNDINFGMESPIALNTCENQCSQVECNLASPCNVQVLSGRAKVLL</sequence>
<gene>
    <name evidence="2" type="ORF">BBBOND_0104900</name>
</gene>
<dbReference type="AlphaFoldDB" id="A0A061D010"/>
<protein>
    <submittedName>
        <fullName evidence="2">Uncharacterized protein</fullName>
    </submittedName>
</protein>
<dbReference type="VEuPathDB" id="PiroplasmaDB:BBBOND_0104900"/>
<dbReference type="Proteomes" id="UP000033188">
    <property type="component" value="Chromosome 1"/>
</dbReference>
<feature type="coiled-coil region" evidence="1">
    <location>
        <begin position="116"/>
        <end position="196"/>
    </location>
</feature>
<dbReference type="OMA" id="NDKIQCT"/>
<keyword evidence="1" id="KW-0175">Coiled coil</keyword>
<organism evidence="2 3">
    <name type="scientific">Babesia bigemina</name>
    <dbReference type="NCBI Taxonomy" id="5866"/>
    <lineage>
        <taxon>Eukaryota</taxon>
        <taxon>Sar</taxon>
        <taxon>Alveolata</taxon>
        <taxon>Apicomplexa</taxon>
        <taxon>Aconoidasida</taxon>
        <taxon>Piroplasmida</taxon>
        <taxon>Babesiidae</taxon>
        <taxon>Babesia</taxon>
    </lineage>
</organism>
<reference evidence="3" key="1">
    <citation type="journal article" date="2014" name="Nucleic Acids Res.">
        <title>The evolutionary dynamics of variant antigen genes in Babesia reveal a history of genomic innovation underlying host-parasite interaction.</title>
        <authorList>
            <person name="Jackson A.P."/>
            <person name="Otto T.D."/>
            <person name="Darby A."/>
            <person name="Ramaprasad A."/>
            <person name="Xia D."/>
            <person name="Echaide I.E."/>
            <person name="Farber M."/>
            <person name="Gahlot S."/>
            <person name="Gamble J."/>
            <person name="Gupta D."/>
            <person name="Gupta Y."/>
            <person name="Jackson L."/>
            <person name="Malandrin L."/>
            <person name="Malas T.B."/>
            <person name="Moussa E."/>
            <person name="Nair M."/>
            <person name="Reid A.J."/>
            <person name="Sanders M."/>
            <person name="Sharma J."/>
            <person name="Tracey A."/>
            <person name="Quail M.A."/>
            <person name="Weir W."/>
            <person name="Wastling J.M."/>
            <person name="Hall N."/>
            <person name="Willadsen P."/>
            <person name="Lingelbach K."/>
            <person name="Shiels B."/>
            <person name="Tait A."/>
            <person name="Berriman M."/>
            <person name="Allred D.R."/>
            <person name="Pain A."/>
        </authorList>
    </citation>
    <scope>NUCLEOTIDE SEQUENCE [LARGE SCALE GENOMIC DNA]</scope>
    <source>
        <strain evidence="3">Bond</strain>
    </source>
</reference>
<keyword evidence="3" id="KW-1185">Reference proteome</keyword>
<dbReference type="GeneID" id="24562722"/>
<evidence type="ECO:0000256" key="1">
    <source>
        <dbReference type="SAM" id="Coils"/>
    </source>
</evidence>
<dbReference type="KEGG" id="bbig:BBBOND_0104900"/>
<dbReference type="OrthoDB" id="360985at2759"/>